<evidence type="ECO:0000313" key="12">
    <source>
        <dbReference type="Proteomes" id="UP000318528"/>
    </source>
</evidence>
<evidence type="ECO:0000256" key="4">
    <source>
        <dbReference type="ARBA" id="ARBA00013186"/>
    </source>
</evidence>
<dbReference type="GO" id="GO:0005829">
    <property type="term" value="C:cytosol"/>
    <property type="evidence" value="ECO:0007669"/>
    <property type="project" value="TreeGrafter"/>
</dbReference>
<dbReference type="AlphaFoldDB" id="A0A553BML8"/>
<dbReference type="Proteomes" id="UP000318669">
    <property type="component" value="Unassembled WGS sequence"/>
</dbReference>
<evidence type="ECO:0000313" key="11">
    <source>
        <dbReference type="EMBL" id="TRX09495.1"/>
    </source>
</evidence>
<dbReference type="Proteomes" id="UP000318528">
    <property type="component" value="Unassembled WGS sequence"/>
</dbReference>
<keyword evidence="7" id="KW-0413">Isomerase</keyword>
<dbReference type="GO" id="GO:0008742">
    <property type="term" value="F:L-ribulose-phosphate 4-epimerase activity"/>
    <property type="evidence" value="ECO:0007669"/>
    <property type="project" value="UniProtKB-EC"/>
</dbReference>
<dbReference type="EMBL" id="VJZN01000012">
    <property type="protein sequence ID" value="TRX06329.1"/>
    <property type="molecule type" value="Genomic_DNA"/>
</dbReference>
<evidence type="ECO:0000256" key="6">
    <source>
        <dbReference type="ARBA" id="ARBA00022833"/>
    </source>
</evidence>
<dbReference type="SMART" id="SM01007">
    <property type="entry name" value="Aldolase_II"/>
    <property type="match status" value="1"/>
</dbReference>
<organism evidence="11 13">
    <name type="scientific">Flavobacterium gawalongense</name>
    <dbReference type="NCBI Taxonomy" id="2594432"/>
    <lineage>
        <taxon>Bacteria</taxon>
        <taxon>Pseudomonadati</taxon>
        <taxon>Bacteroidota</taxon>
        <taxon>Flavobacteriia</taxon>
        <taxon>Flavobacteriales</taxon>
        <taxon>Flavobacteriaceae</taxon>
        <taxon>Flavobacterium</taxon>
    </lineage>
</organism>
<evidence type="ECO:0000256" key="7">
    <source>
        <dbReference type="ARBA" id="ARBA00023235"/>
    </source>
</evidence>
<reference evidence="12 13" key="1">
    <citation type="submission" date="2019-07" db="EMBL/GenBank/DDBJ databases">
        <title>Novel species of Flavobacterium.</title>
        <authorList>
            <person name="Liu Q."/>
            <person name="Xin Y.-H."/>
        </authorList>
    </citation>
    <scope>NUCLEOTIDE SEQUENCE [LARGE SCALE GENOMIC DNA]</scope>
    <source>
        <strain evidence="10 12">GSP39</strain>
        <strain evidence="11 13">GSR22</strain>
    </source>
</reference>
<accession>A0A553BML8</accession>
<dbReference type="Pfam" id="PF00596">
    <property type="entry name" value="Aldolase_II"/>
    <property type="match status" value="1"/>
</dbReference>
<dbReference type="PANTHER" id="PTHR22789:SF8">
    <property type="entry name" value="L-RIBULOSE-5-PHOSPHATE 4-EPIMERASE SGBE"/>
    <property type="match status" value="1"/>
</dbReference>
<evidence type="ECO:0000256" key="8">
    <source>
        <dbReference type="ARBA" id="ARBA00023277"/>
    </source>
</evidence>
<protein>
    <recommendedName>
        <fullName evidence="4">L-ribulose-5-phosphate 4-epimerase</fullName>
        <ecNumber evidence="4">5.1.3.4</ecNumber>
    </recommendedName>
</protein>
<dbReference type="InterPro" id="IPR001303">
    <property type="entry name" value="Aldolase_II/adducin_N"/>
</dbReference>
<evidence type="ECO:0000256" key="2">
    <source>
        <dbReference type="ARBA" id="ARBA00001947"/>
    </source>
</evidence>
<evidence type="ECO:0000256" key="5">
    <source>
        <dbReference type="ARBA" id="ARBA00022723"/>
    </source>
</evidence>
<dbReference type="GO" id="GO:0046872">
    <property type="term" value="F:metal ion binding"/>
    <property type="evidence" value="ECO:0007669"/>
    <property type="project" value="UniProtKB-KW"/>
</dbReference>
<dbReference type="EMBL" id="VJZL01000014">
    <property type="protein sequence ID" value="TRX09495.1"/>
    <property type="molecule type" value="Genomic_DNA"/>
</dbReference>
<evidence type="ECO:0000256" key="3">
    <source>
        <dbReference type="ARBA" id="ARBA00010037"/>
    </source>
</evidence>
<comment type="similarity">
    <text evidence="3">Belongs to the aldolase class II family. AraD/FucA subfamily.</text>
</comment>
<keyword evidence="5" id="KW-0479">Metal-binding</keyword>
<dbReference type="PANTHER" id="PTHR22789">
    <property type="entry name" value="FUCULOSE PHOSPHATE ALDOLASE"/>
    <property type="match status" value="1"/>
</dbReference>
<keyword evidence="6" id="KW-0862">Zinc</keyword>
<keyword evidence="8" id="KW-0119">Carbohydrate metabolism</keyword>
<evidence type="ECO:0000313" key="13">
    <source>
        <dbReference type="Proteomes" id="UP000318669"/>
    </source>
</evidence>
<gene>
    <name evidence="11" type="ORF">FNW11_09320</name>
    <name evidence="10" type="ORF">FNW12_08760</name>
</gene>
<comment type="cofactor">
    <cofactor evidence="2">
        <name>Zn(2+)</name>
        <dbReference type="ChEBI" id="CHEBI:29105"/>
    </cofactor>
</comment>
<proteinExistence type="inferred from homology"/>
<feature type="domain" description="Class II aldolase/adducin N-terminal" evidence="9">
    <location>
        <begin position="10"/>
        <end position="200"/>
    </location>
</feature>
<dbReference type="NCBIfam" id="NF006047">
    <property type="entry name" value="PRK08193.1"/>
    <property type="match status" value="1"/>
</dbReference>
<evidence type="ECO:0000259" key="9">
    <source>
        <dbReference type="SMART" id="SM01007"/>
    </source>
</evidence>
<comment type="catalytic activity">
    <reaction evidence="1">
        <text>L-ribulose 5-phosphate = D-xylulose 5-phosphate</text>
        <dbReference type="Rhea" id="RHEA:22368"/>
        <dbReference type="ChEBI" id="CHEBI:57737"/>
        <dbReference type="ChEBI" id="CHEBI:58226"/>
        <dbReference type="EC" id="5.1.3.4"/>
    </reaction>
</comment>
<name>A0A553BML8_9FLAO</name>
<keyword evidence="12" id="KW-1185">Reference proteome</keyword>
<dbReference type="GO" id="GO:0019323">
    <property type="term" value="P:pentose catabolic process"/>
    <property type="evidence" value="ECO:0007669"/>
    <property type="project" value="TreeGrafter"/>
</dbReference>
<sequence>MSSMYKDLKQECYEANMQLNALNLVVYTFGNVSAVDRKNGVFAIKPSGVPYEDLKPEDIVIVDFDNNIIEGTMRPSSDTKTHAYLYKNWPNIGGVAHTHATYSVAWAQSQRDIPIFGTTHADHLTSDIPCAAPMSDALIEGNYEHNTGIQILDCFKEKNLSYEEVEMILIGNHGPFAWGKTAAKAVYNSKVLEVVAEMAHLTLLINPNAPRLKDSLIKKHYERKHGKDSYYGQK</sequence>
<dbReference type="GO" id="GO:0016832">
    <property type="term" value="F:aldehyde-lyase activity"/>
    <property type="evidence" value="ECO:0007669"/>
    <property type="project" value="TreeGrafter"/>
</dbReference>
<dbReference type="OrthoDB" id="9786287at2"/>
<comment type="caution">
    <text evidence="11">The sequence shown here is derived from an EMBL/GenBank/DDBJ whole genome shotgun (WGS) entry which is preliminary data.</text>
</comment>
<dbReference type="InterPro" id="IPR050197">
    <property type="entry name" value="Aldolase_class_II_sugar_metab"/>
</dbReference>
<dbReference type="Gene3D" id="3.40.225.10">
    <property type="entry name" value="Class II aldolase/adducin N-terminal domain"/>
    <property type="match status" value="1"/>
</dbReference>
<dbReference type="EC" id="5.1.3.4" evidence="4"/>
<dbReference type="RefSeq" id="WP_143387215.1">
    <property type="nucleotide sequence ID" value="NZ_VJZL01000014.1"/>
</dbReference>
<dbReference type="SUPFAM" id="SSF53639">
    <property type="entry name" value="AraD/HMP-PK domain-like"/>
    <property type="match status" value="1"/>
</dbReference>
<evidence type="ECO:0000256" key="1">
    <source>
        <dbReference type="ARBA" id="ARBA00001726"/>
    </source>
</evidence>
<dbReference type="FunFam" id="3.40.225.10:FF:000001">
    <property type="entry name" value="L-ribulose-5-phosphate 4-epimerase UlaF"/>
    <property type="match status" value="1"/>
</dbReference>
<evidence type="ECO:0000313" key="10">
    <source>
        <dbReference type="EMBL" id="TRX06329.1"/>
    </source>
</evidence>
<dbReference type="InterPro" id="IPR036409">
    <property type="entry name" value="Aldolase_II/adducin_N_sf"/>
</dbReference>